<dbReference type="PANTHER" id="PTHR30383">
    <property type="entry name" value="THIOESTERASE 1/PROTEASE 1/LYSOPHOSPHOLIPASE L1"/>
    <property type="match status" value="1"/>
</dbReference>
<dbReference type="PANTHER" id="PTHR30383:SF5">
    <property type="entry name" value="SGNH HYDROLASE-TYPE ESTERASE DOMAIN-CONTAINING PROTEIN"/>
    <property type="match status" value="1"/>
</dbReference>
<dbReference type="InterPro" id="IPR013830">
    <property type="entry name" value="SGNH_hydro"/>
</dbReference>
<sequence length="229" mass="25404">MKKVILIMSFFSFFGLFSHAQEFNKLINLDRYAEANAALPAPAKGEKRVVFIGNSITDGWPNAHPDFFKSNNYVGRGISGQTSPQLLSRFRQDVINLKPVAVLINIGTNDVAQNTGPYNEEFTLGNIMSMAELADANGIKVILSSVTPAGEYPWRKEIKDVPQKIMSLNAKIKAYAKEKGFSYIDYFSVMCDENNALKSNLGTDGVHPNEEGYKIMEATAKKVIDKVIK</sequence>
<dbReference type="CDD" id="cd04501">
    <property type="entry name" value="SGNH_hydrolase_like_4"/>
    <property type="match status" value="1"/>
</dbReference>
<dbReference type="OrthoDB" id="9805821at2"/>
<protein>
    <submittedName>
        <fullName evidence="3">Capsular biosynthesis protein</fullName>
    </submittedName>
</protein>
<feature type="chain" id="PRO_5021269583" evidence="1">
    <location>
        <begin position="21"/>
        <end position="229"/>
    </location>
</feature>
<dbReference type="AlphaFoldDB" id="A0A4Y9IM78"/>
<reference evidence="3 4" key="1">
    <citation type="submission" date="2019-03" db="EMBL/GenBank/DDBJ databases">
        <title>Diversity of the mouse oral microbiome.</title>
        <authorList>
            <person name="Joseph S."/>
            <person name="Aduse-Opoku J."/>
            <person name="Curtis M."/>
            <person name="Wade W."/>
            <person name="Hashim A."/>
        </authorList>
    </citation>
    <scope>NUCLEOTIDE SEQUENCE [LARGE SCALE GENOMIC DNA]</scope>
    <source>
        <strain evidence="3 4">P11</strain>
    </source>
</reference>
<dbReference type="InterPro" id="IPR036514">
    <property type="entry name" value="SGNH_hydro_sf"/>
</dbReference>
<keyword evidence="1" id="KW-0732">Signal</keyword>
<dbReference type="InterPro" id="IPR051532">
    <property type="entry name" value="Ester_Hydrolysis_Enzymes"/>
</dbReference>
<dbReference type="SUPFAM" id="SSF52266">
    <property type="entry name" value="SGNH hydrolase"/>
    <property type="match status" value="1"/>
</dbReference>
<dbReference type="GO" id="GO:0004622">
    <property type="term" value="F:phosphatidylcholine lysophospholipase activity"/>
    <property type="evidence" value="ECO:0007669"/>
    <property type="project" value="TreeGrafter"/>
</dbReference>
<evidence type="ECO:0000313" key="4">
    <source>
        <dbReference type="Proteomes" id="UP000298285"/>
    </source>
</evidence>
<gene>
    <name evidence="3" type="ORF">E4T88_10135</name>
</gene>
<organism evidence="3 4">
    <name type="scientific">Dysgonomonas mossii</name>
    <dbReference type="NCBI Taxonomy" id="163665"/>
    <lineage>
        <taxon>Bacteria</taxon>
        <taxon>Pseudomonadati</taxon>
        <taxon>Bacteroidota</taxon>
        <taxon>Bacteroidia</taxon>
        <taxon>Bacteroidales</taxon>
        <taxon>Dysgonomonadaceae</taxon>
        <taxon>Dysgonomonas</taxon>
    </lineage>
</organism>
<dbReference type="Gene3D" id="3.40.50.1110">
    <property type="entry name" value="SGNH hydrolase"/>
    <property type="match status" value="1"/>
</dbReference>
<evidence type="ECO:0000256" key="1">
    <source>
        <dbReference type="SAM" id="SignalP"/>
    </source>
</evidence>
<evidence type="ECO:0000259" key="2">
    <source>
        <dbReference type="Pfam" id="PF13472"/>
    </source>
</evidence>
<feature type="signal peptide" evidence="1">
    <location>
        <begin position="1"/>
        <end position="20"/>
    </location>
</feature>
<dbReference type="Pfam" id="PF13472">
    <property type="entry name" value="Lipase_GDSL_2"/>
    <property type="match status" value="1"/>
</dbReference>
<dbReference type="EMBL" id="SPPK01000003">
    <property type="protein sequence ID" value="TFU89038.1"/>
    <property type="molecule type" value="Genomic_DNA"/>
</dbReference>
<proteinExistence type="predicted"/>
<comment type="caution">
    <text evidence="3">The sequence shown here is derived from an EMBL/GenBank/DDBJ whole genome shotgun (WGS) entry which is preliminary data.</text>
</comment>
<name>A0A4Y9IM78_9BACT</name>
<dbReference type="RefSeq" id="WP_135105333.1">
    <property type="nucleotide sequence ID" value="NZ_JADGKW010000003.1"/>
</dbReference>
<dbReference type="Proteomes" id="UP000298285">
    <property type="component" value="Unassembled WGS sequence"/>
</dbReference>
<accession>A0A4Y9IM78</accession>
<evidence type="ECO:0000313" key="3">
    <source>
        <dbReference type="EMBL" id="TFU89038.1"/>
    </source>
</evidence>
<feature type="domain" description="SGNH hydrolase-type esterase" evidence="2">
    <location>
        <begin position="51"/>
        <end position="215"/>
    </location>
</feature>